<evidence type="ECO:0000313" key="1">
    <source>
        <dbReference type="Proteomes" id="UP000504618"/>
    </source>
</evidence>
<evidence type="ECO:0000313" key="2">
    <source>
        <dbReference type="RefSeq" id="XP_024869860.1"/>
    </source>
</evidence>
<dbReference type="OrthoDB" id="7698877at2759"/>
<dbReference type="RefSeq" id="XP_024869860.1">
    <property type="nucleotide sequence ID" value="XM_025014092.1"/>
</dbReference>
<reference evidence="2" key="1">
    <citation type="submission" date="2025-08" db="UniProtKB">
        <authorList>
            <consortium name="RefSeq"/>
        </authorList>
    </citation>
    <scope>IDENTIFICATION</scope>
    <source>
        <tissue evidence="2">Whole body</tissue>
    </source>
</reference>
<proteinExistence type="predicted"/>
<dbReference type="GeneID" id="112453361"/>
<organism evidence="1 2">
    <name type="scientific">Temnothorax curvispinosus</name>
    <dbReference type="NCBI Taxonomy" id="300111"/>
    <lineage>
        <taxon>Eukaryota</taxon>
        <taxon>Metazoa</taxon>
        <taxon>Ecdysozoa</taxon>
        <taxon>Arthropoda</taxon>
        <taxon>Hexapoda</taxon>
        <taxon>Insecta</taxon>
        <taxon>Pterygota</taxon>
        <taxon>Neoptera</taxon>
        <taxon>Endopterygota</taxon>
        <taxon>Hymenoptera</taxon>
        <taxon>Apocrita</taxon>
        <taxon>Aculeata</taxon>
        <taxon>Formicoidea</taxon>
        <taxon>Formicidae</taxon>
        <taxon>Myrmicinae</taxon>
        <taxon>Temnothorax</taxon>
    </lineage>
</organism>
<name>A0A6J1PL21_9HYME</name>
<accession>A0A6J1PL21</accession>
<dbReference type="AlphaFoldDB" id="A0A6J1PL21"/>
<keyword evidence="1" id="KW-1185">Reference proteome</keyword>
<sequence>MSDYCICCKQLSDDTCRNVFDEKLLIDSQEKDIHEESDGHVTLRNAIEVITGYTISEIGNTILCETCFHKVESYIKFRSQLVASFGRLNNTQIVDLDSLSSENAEITNTWLLSKASNTGSDVSKEIMNVNENNVSYVSNYSNLSSSEAENDSSCTNLQLNFHRYVDNASDYGSDIDDNLNVDTSRSRIQKSDIESDVNVCSGEDDQVLELSVEYKHNETVNVSSTESEEDYDYGPTFKKIKFSSRRSSPLILS</sequence>
<dbReference type="Proteomes" id="UP000504618">
    <property type="component" value="Unplaced"/>
</dbReference>
<protein>
    <submittedName>
        <fullName evidence="2">Uncharacterized protein LOC112453361</fullName>
    </submittedName>
</protein>
<gene>
    <name evidence="2" type="primary">LOC112453361</name>
</gene>